<dbReference type="AlphaFoldDB" id="A0A8J3P9W6"/>
<keyword evidence="2" id="KW-1185">Reference proteome</keyword>
<reference evidence="1 2" key="1">
    <citation type="submission" date="2021-01" db="EMBL/GenBank/DDBJ databases">
        <title>Whole genome shotgun sequence of Catellatospora coxensis NBRC 107359.</title>
        <authorList>
            <person name="Komaki H."/>
            <person name="Tamura T."/>
        </authorList>
    </citation>
    <scope>NUCLEOTIDE SEQUENCE [LARGE SCALE GENOMIC DNA]</scope>
    <source>
        <strain evidence="1 2">NBRC 107359</strain>
    </source>
</reference>
<gene>
    <name evidence="1" type="ORF">Cco03nite_59270</name>
</gene>
<protein>
    <submittedName>
        <fullName evidence="1">Uncharacterized protein</fullName>
    </submittedName>
</protein>
<comment type="caution">
    <text evidence="1">The sequence shown here is derived from an EMBL/GenBank/DDBJ whole genome shotgun (WGS) entry which is preliminary data.</text>
</comment>
<evidence type="ECO:0000313" key="2">
    <source>
        <dbReference type="Proteomes" id="UP000630887"/>
    </source>
</evidence>
<proteinExistence type="predicted"/>
<dbReference type="Proteomes" id="UP000630887">
    <property type="component" value="Unassembled WGS sequence"/>
</dbReference>
<name>A0A8J3P9W6_9ACTN</name>
<evidence type="ECO:0000313" key="1">
    <source>
        <dbReference type="EMBL" id="GIG09227.1"/>
    </source>
</evidence>
<dbReference type="EMBL" id="BONI01000060">
    <property type="protein sequence ID" value="GIG09227.1"/>
    <property type="molecule type" value="Genomic_DNA"/>
</dbReference>
<sequence>MNPAAYACLANTADMPNPVAETSTRTAPRRAERARGVLTGAGAETVVVMEQNGRSNPAIEVALVSSVVRRNFL</sequence>
<accession>A0A8J3P9W6</accession>
<organism evidence="1 2">
    <name type="scientific">Catellatospora coxensis</name>
    <dbReference type="NCBI Taxonomy" id="310354"/>
    <lineage>
        <taxon>Bacteria</taxon>
        <taxon>Bacillati</taxon>
        <taxon>Actinomycetota</taxon>
        <taxon>Actinomycetes</taxon>
        <taxon>Micromonosporales</taxon>
        <taxon>Micromonosporaceae</taxon>
        <taxon>Catellatospora</taxon>
    </lineage>
</organism>